<dbReference type="EC" id="3.1.1.32" evidence="4"/>
<organism evidence="11 12">
    <name type="scientific">Vespula vulgaris</name>
    <name type="common">Yellow jacket</name>
    <name type="synonym">Wasp</name>
    <dbReference type="NCBI Taxonomy" id="7454"/>
    <lineage>
        <taxon>Eukaryota</taxon>
        <taxon>Metazoa</taxon>
        <taxon>Ecdysozoa</taxon>
        <taxon>Arthropoda</taxon>
        <taxon>Hexapoda</taxon>
        <taxon>Insecta</taxon>
        <taxon>Pterygota</taxon>
        <taxon>Neoptera</taxon>
        <taxon>Endopterygota</taxon>
        <taxon>Hymenoptera</taxon>
        <taxon>Apocrita</taxon>
        <taxon>Aculeata</taxon>
        <taxon>Vespoidea</taxon>
        <taxon>Vespidae</taxon>
        <taxon>Vespinae</taxon>
        <taxon>Vespula</taxon>
    </lineage>
</organism>
<accession>A0A834JAI1</accession>
<dbReference type="Pfam" id="PF00151">
    <property type="entry name" value="Lipase"/>
    <property type="match status" value="2"/>
</dbReference>
<dbReference type="PANTHER" id="PTHR11610">
    <property type="entry name" value="LIPASE"/>
    <property type="match status" value="1"/>
</dbReference>
<evidence type="ECO:0000259" key="10">
    <source>
        <dbReference type="Pfam" id="PF00151"/>
    </source>
</evidence>
<dbReference type="EMBL" id="JACSEA010000019">
    <property type="protein sequence ID" value="KAF7382051.1"/>
    <property type="molecule type" value="Genomic_DNA"/>
</dbReference>
<comment type="caution">
    <text evidence="11">The sequence shown here is derived from an EMBL/GenBank/DDBJ whole genome shotgun (WGS) entry which is preliminary data.</text>
</comment>
<feature type="domain" description="Lipase" evidence="10">
    <location>
        <begin position="70"/>
        <end position="218"/>
    </location>
</feature>
<comment type="catalytic activity">
    <reaction evidence="1">
        <text>a 1,2-diacyl-sn-glycero-3-phosphocholine + H2O = a 2-acyl-sn-glycero-3-phosphocholine + a fatty acid + H(+)</text>
        <dbReference type="Rhea" id="RHEA:18689"/>
        <dbReference type="ChEBI" id="CHEBI:15377"/>
        <dbReference type="ChEBI" id="CHEBI:15378"/>
        <dbReference type="ChEBI" id="CHEBI:28868"/>
        <dbReference type="ChEBI" id="CHEBI:57643"/>
        <dbReference type="ChEBI" id="CHEBI:57875"/>
        <dbReference type="EC" id="3.1.1.32"/>
    </reaction>
</comment>
<keyword evidence="12" id="KW-1185">Reference proteome</keyword>
<dbReference type="PANTHER" id="PTHR11610:SF173">
    <property type="entry name" value="LIPASE DOMAIN-CONTAINING PROTEIN-RELATED"/>
    <property type="match status" value="1"/>
</dbReference>
<dbReference type="PRINTS" id="PR00821">
    <property type="entry name" value="TAGLIPASE"/>
</dbReference>
<reference evidence="11" key="1">
    <citation type="journal article" date="2020" name="G3 (Bethesda)">
        <title>High-Quality Assemblies for Three Invasive Social Wasps from the &lt;i&gt;Vespula&lt;/i&gt; Genus.</title>
        <authorList>
            <person name="Harrop T.W.R."/>
            <person name="Guhlin J."/>
            <person name="McLaughlin G.M."/>
            <person name="Permina E."/>
            <person name="Stockwell P."/>
            <person name="Gilligan J."/>
            <person name="Le Lec M.F."/>
            <person name="Gruber M.A.M."/>
            <person name="Quinn O."/>
            <person name="Lovegrove M."/>
            <person name="Duncan E.J."/>
            <person name="Remnant E.J."/>
            <person name="Van Eeckhoven J."/>
            <person name="Graham B."/>
            <person name="Knapp R.A."/>
            <person name="Langford K.W."/>
            <person name="Kronenberg Z."/>
            <person name="Press M.O."/>
            <person name="Eacker S.M."/>
            <person name="Wilson-Rankin E.E."/>
            <person name="Purcell J."/>
            <person name="Lester P.J."/>
            <person name="Dearden P.K."/>
        </authorList>
    </citation>
    <scope>NUCLEOTIDE SEQUENCE</scope>
    <source>
        <strain evidence="11">Marl-1</strain>
    </source>
</reference>
<evidence type="ECO:0000256" key="4">
    <source>
        <dbReference type="ARBA" id="ARBA00013179"/>
    </source>
</evidence>
<evidence type="ECO:0000256" key="2">
    <source>
        <dbReference type="ARBA" id="ARBA00004613"/>
    </source>
</evidence>
<feature type="chain" id="PRO_5032370276" description="phospholipase A1" evidence="9">
    <location>
        <begin position="20"/>
        <end position="323"/>
    </location>
</feature>
<dbReference type="SUPFAM" id="SSF53474">
    <property type="entry name" value="alpha/beta-Hydrolases"/>
    <property type="match status" value="1"/>
</dbReference>
<dbReference type="CDD" id="cd00707">
    <property type="entry name" value="Pancreat_lipase_like"/>
    <property type="match status" value="1"/>
</dbReference>
<feature type="domain" description="Lipase" evidence="10">
    <location>
        <begin position="221"/>
        <end position="318"/>
    </location>
</feature>
<protein>
    <recommendedName>
        <fullName evidence="4">phospholipase A1</fullName>
        <ecNumber evidence="4">3.1.1.32</ecNumber>
    </recommendedName>
</protein>
<sequence length="323" mass="36040">MSFIAQFVFLLSFLNLSKSSTNDMQHRLTADKSQGFFLGEVLLDALVNPMGTAQNDRSVINNIFDPNLIAEDVTFELYTRNNPVQAYFLKVDDIIGLKESPFESENPTKILIHGWTDSANTYWLQDFRQNYLTVGNYNVISVNWFPASLKEYWIAAKLTRQVGKYIAEMLNFLVSQTDLSLDDIHILGHSLGAHVAGFAGMEVSGTIGRITGMDPARPGTLGFIRSIGHADFYPNGGTFRQPGCPVFSAQYCSHARAHDFMGESIINPLTFGAVQCNSWIEFKAAKCRDNSTMVFMGENVSRNARGSFFLETNPQPPFGKNEI</sequence>
<evidence type="ECO:0000256" key="5">
    <source>
        <dbReference type="ARBA" id="ARBA00022525"/>
    </source>
</evidence>
<dbReference type="InterPro" id="IPR029058">
    <property type="entry name" value="AB_hydrolase_fold"/>
</dbReference>
<evidence type="ECO:0000313" key="12">
    <source>
        <dbReference type="Proteomes" id="UP000614350"/>
    </source>
</evidence>
<gene>
    <name evidence="11" type="ORF">HZH66_013483</name>
</gene>
<keyword evidence="7" id="KW-1015">Disulfide bond</keyword>
<keyword evidence="9" id="KW-0732">Signal</keyword>
<evidence type="ECO:0000256" key="8">
    <source>
        <dbReference type="RuleBase" id="RU004262"/>
    </source>
</evidence>
<dbReference type="GO" id="GO:0017171">
    <property type="term" value="F:serine hydrolase activity"/>
    <property type="evidence" value="ECO:0007669"/>
    <property type="project" value="TreeGrafter"/>
</dbReference>
<dbReference type="AlphaFoldDB" id="A0A834JAI1"/>
<keyword evidence="5" id="KW-0964">Secreted</keyword>
<evidence type="ECO:0000256" key="7">
    <source>
        <dbReference type="ARBA" id="ARBA00023157"/>
    </source>
</evidence>
<keyword evidence="6" id="KW-0378">Hydrolase</keyword>
<dbReference type="GO" id="GO:0005615">
    <property type="term" value="C:extracellular space"/>
    <property type="evidence" value="ECO:0007669"/>
    <property type="project" value="TreeGrafter"/>
</dbReference>
<feature type="signal peptide" evidence="9">
    <location>
        <begin position="1"/>
        <end position="19"/>
    </location>
</feature>
<dbReference type="GO" id="GO:0008970">
    <property type="term" value="F:phospholipase A1 activity"/>
    <property type="evidence" value="ECO:0007669"/>
    <property type="project" value="UniProtKB-EC"/>
</dbReference>
<dbReference type="Proteomes" id="UP000614350">
    <property type="component" value="Unassembled WGS sequence"/>
</dbReference>
<dbReference type="InterPro" id="IPR013818">
    <property type="entry name" value="Lipase"/>
</dbReference>
<evidence type="ECO:0000256" key="6">
    <source>
        <dbReference type="ARBA" id="ARBA00022801"/>
    </source>
</evidence>
<evidence type="ECO:0000256" key="9">
    <source>
        <dbReference type="SAM" id="SignalP"/>
    </source>
</evidence>
<evidence type="ECO:0000256" key="3">
    <source>
        <dbReference type="ARBA" id="ARBA00010701"/>
    </source>
</evidence>
<comment type="subcellular location">
    <subcellularLocation>
        <location evidence="2">Secreted</location>
    </subcellularLocation>
</comment>
<comment type="similarity">
    <text evidence="3 8">Belongs to the AB hydrolase superfamily. Lipase family.</text>
</comment>
<dbReference type="GO" id="GO:0016042">
    <property type="term" value="P:lipid catabolic process"/>
    <property type="evidence" value="ECO:0007669"/>
    <property type="project" value="TreeGrafter"/>
</dbReference>
<dbReference type="InterPro" id="IPR033906">
    <property type="entry name" value="Lipase_N"/>
</dbReference>
<proteinExistence type="inferred from homology"/>
<dbReference type="Gene3D" id="3.40.50.1820">
    <property type="entry name" value="alpha/beta hydrolase"/>
    <property type="match status" value="2"/>
</dbReference>
<dbReference type="InterPro" id="IPR000734">
    <property type="entry name" value="TAG_lipase"/>
</dbReference>
<evidence type="ECO:0000313" key="11">
    <source>
        <dbReference type="EMBL" id="KAF7382051.1"/>
    </source>
</evidence>
<evidence type="ECO:0000256" key="1">
    <source>
        <dbReference type="ARBA" id="ARBA00000111"/>
    </source>
</evidence>
<name>A0A834JAI1_VESVU</name>